<gene>
    <name evidence="3" type="ORF">SAMN05660413_02542</name>
</gene>
<dbReference type="EMBL" id="FOVL01000016">
    <property type="protein sequence ID" value="SFN77766.1"/>
    <property type="molecule type" value="Genomic_DNA"/>
</dbReference>
<keyword evidence="1" id="KW-0677">Repeat</keyword>
<dbReference type="PANTHER" id="PTHR24273:SF32">
    <property type="entry name" value="HYALIN"/>
    <property type="match status" value="1"/>
</dbReference>
<dbReference type="Pfam" id="PF02494">
    <property type="entry name" value="HYR"/>
    <property type="match status" value="4"/>
</dbReference>
<proteinExistence type="predicted"/>
<dbReference type="PROSITE" id="PS50825">
    <property type="entry name" value="HYR"/>
    <property type="match status" value="4"/>
</dbReference>
<feature type="non-terminal residue" evidence="3">
    <location>
        <position position="1"/>
    </location>
</feature>
<dbReference type="Pfam" id="PF13585">
    <property type="entry name" value="CHU_C"/>
    <property type="match status" value="1"/>
</dbReference>
<evidence type="ECO:0000256" key="1">
    <source>
        <dbReference type="ARBA" id="ARBA00022737"/>
    </source>
</evidence>
<organism evidence="3 4">
    <name type="scientific">Salegentibacter flavus</name>
    <dbReference type="NCBI Taxonomy" id="287099"/>
    <lineage>
        <taxon>Bacteria</taxon>
        <taxon>Pseudomonadati</taxon>
        <taxon>Bacteroidota</taxon>
        <taxon>Flavobacteriia</taxon>
        <taxon>Flavobacteriales</taxon>
        <taxon>Flavobacteriaceae</taxon>
        <taxon>Salegentibacter</taxon>
    </lineage>
</organism>
<name>A0A1I5BST1_9FLAO</name>
<dbReference type="Gene3D" id="2.60.40.10">
    <property type="entry name" value="Immunoglobulins"/>
    <property type="match status" value="3"/>
</dbReference>
<feature type="domain" description="HYR" evidence="2">
    <location>
        <begin position="122"/>
        <end position="202"/>
    </location>
</feature>
<protein>
    <submittedName>
        <fullName evidence="3">Gliding motility-associated C-terminal domain-containing protein</fullName>
    </submittedName>
</protein>
<dbReference type="InterPro" id="IPR003410">
    <property type="entry name" value="HYR_dom"/>
</dbReference>
<sequence>DDNEALDAEYPVGTTTITWTATDENGNDAQPIEQTVTVTDDQAPVIAECPIDLTLSADEGGCSASEVELGMPEVTDNCDSELSITNDAPEVFELGETTVTWTVTDDAGNETTCTQTVTVEDNEAPVIAECPADLTLSADEGSCSASEVDLGLPQVTDNCDSELSITNDAPEVFELGETIVTWTVTDAAGNETTCTQTVTVEDNEAPVIAQNQDISVNTDTDACSPTVNYQIPAATDNCGEVQVELTEGMEPGSEFPVGTTNITYTATDGAGNSSSSSFSIIVIDNEAPAITCPEDLSYTVEMGTSGIQVDYENPAASDNCSDVSLSLTEGFASGEEFPVGVTTVTWTATDASENSSSCTFTVTVEEEEIPEAPEAPVVEVIQPDCILPLGTILVETGENLTYSIDGENYQAAGEFNDLEPGTYEIIAKDEYDQVSEATIVILGQPVAEEIETTTISLCTEDSMFDLFELLKGDYDSTGEWIDTNNTGALEGDFIDPSMLSVGNYSFEYRVEDSACPVSATVTVNINDDCVVLPCGLEDIQSSISKAVTPNGDNRNDYFEIDFADECGFTYEVMIFNRWGAKIFKSDNYQNNWDGQSNKSATSSNQLPSGTYYYILKIRNSGFEPIQGYIYLGTK</sequence>
<dbReference type="InterPro" id="IPR026341">
    <property type="entry name" value="T9SS_type_B"/>
</dbReference>
<evidence type="ECO:0000313" key="4">
    <source>
        <dbReference type="Proteomes" id="UP000199153"/>
    </source>
</evidence>
<dbReference type="AlphaFoldDB" id="A0A1I5BST1"/>
<dbReference type="STRING" id="287099.SAMN05660413_02542"/>
<accession>A0A1I5BST1</accession>
<reference evidence="3 4" key="1">
    <citation type="submission" date="2016-10" db="EMBL/GenBank/DDBJ databases">
        <authorList>
            <person name="de Groot N.N."/>
        </authorList>
    </citation>
    <scope>NUCLEOTIDE SEQUENCE [LARGE SCALE GENOMIC DNA]</scope>
    <source>
        <strain evidence="3 4">DSM 17794</strain>
    </source>
</reference>
<dbReference type="PANTHER" id="PTHR24273">
    <property type="entry name" value="FI04643P-RELATED"/>
    <property type="match status" value="1"/>
</dbReference>
<dbReference type="Proteomes" id="UP000199153">
    <property type="component" value="Unassembled WGS sequence"/>
</dbReference>
<dbReference type="RefSeq" id="WP_175494805.1">
    <property type="nucleotide sequence ID" value="NZ_FOVL01000016.1"/>
</dbReference>
<dbReference type="InterPro" id="IPR013783">
    <property type="entry name" value="Ig-like_fold"/>
</dbReference>
<feature type="domain" description="HYR" evidence="2">
    <location>
        <begin position="283"/>
        <end position="366"/>
    </location>
</feature>
<feature type="domain" description="HYR" evidence="2">
    <location>
        <begin position="203"/>
        <end position="282"/>
    </location>
</feature>
<feature type="domain" description="HYR" evidence="2">
    <location>
        <begin position="39"/>
        <end position="121"/>
    </location>
</feature>
<evidence type="ECO:0000313" key="3">
    <source>
        <dbReference type="EMBL" id="SFN77766.1"/>
    </source>
</evidence>
<dbReference type="NCBIfam" id="TIGR04131">
    <property type="entry name" value="Bac_Flav_CTERM"/>
    <property type="match status" value="1"/>
</dbReference>
<keyword evidence="4" id="KW-1185">Reference proteome</keyword>
<evidence type="ECO:0000259" key="2">
    <source>
        <dbReference type="PROSITE" id="PS50825"/>
    </source>
</evidence>